<gene>
    <name evidence="3" type="ORF">HKD32_04795</name>
</gene>
<dbReference type="OrthoDB" id="7281788at2"/>
<evidence type="ECO:0000313" key="3">
    <source>
        <dbReference type="EMBL" id="MBF0870178.1"/>
    </source>
</evidence>
<protein>
    <submittedName>
        <fullName evidence="3">Uncharacterized protein</fullName>
    </submittedName>
</protein>
<keyword evidence="2" id="KW-0732">Signal</keyword>
<dbReference type="EMBL" id="JABCQN010000002">
    <property type="protein sequence ID" value="MBF0870178.1"/>
    <property type="molecule type" value="Genomic_DNA"/>
</dbReference>
<sequence length="128" mass="13774">MTIRLTRSALALAALLTATPALAEPGGCIKYGAAGAVGGHLANHHAVVGAMGGCAAGMYRRHLYRKDLREKAALWDKEHPADPNASWWQRHHDAASTKQKAEWYDAEHPEPGPNTPAPAPQAQPNQHF</sequence>
<evidence type="ECO:0000313" key="4">
    <source>
        <dbReference type="Proteomes" id="UP000661006"/>
    </source>
</evidence>
<dbReference type="AlphaFoldDB" id="A0A9Q2FMR7"/>
<dbReference type="GeneID" id="81474004"/>
<feature type="chain" id="PRO_5040355351" evidence="2">
    <location>
        <begin position="24"/>
        <end position="128"/>
    </location>
</feature>
<dbReference type="RefSeq" id="WP_061929819.1">
    <property type="nucleotide sequence ID" value="NZ_CP191376.1"/>
</dbReference>
<organism evidence="3 4">
    <name type="scientific">Gluconobacter japonicus</name>
    <dbReference type="NCBI Taxonomy" id="376620"/>
    <lineage>
        <taxon>Bacteria</taxon>
        <taxon>Pseudomonadati</taxon>
        <taxon>Pseudomonadota</taxon>
        <taxon>Alphaproteobacteria</taxon>
        <taxon>Acetobacterales</taxon>
        <taxon>Acetobacteraceae</taxon>
        <taxon>Gluconobacter</taxon>
    </lineage>
</organism>
<accession>A0A9Q2FMR7</accession>
<reference evidence="3" key="2">
    <citation type="submission" date="2020-11" db="EMBL/GenBank/DDBJ databases">
        <title>Description of novel Gluconobacter species.</title>
        <authorList>
            <person name="Cleenwerck I."/>
            <person name="Cnockaert M."/>
            <person name="Borremans W."/>
            <person name="Wieme A.D."/>
            <person name="De Vuyst L."/>
            <person name="Vandamme P."/>
        </authorList>
    </citation>
    <scope>NUCLEOTIDE SEQUENCE</scope>
    <source>
        <strain evidence="3">R71697</strain>
    </source>
</reference>
<feature type="compositionally biased region" description="Basic and acidic residues" evidence="1">
    <location>
        <begin position="90"/>
        <end position="110"/>
    </location>
</feature>
<name>A0A9Q2FMR7_GLUJA</name>
<feature type="signal peptide" evidence="2">
    <location>
        <begin position="1"/>
        <end position="23"/>
    </location>
</feature>
<proteinExistence type="predicted"/>
<comment type="caution">
    <text evidence="3">The sequence shown here is derived from an EMBL/GenBank/DDBJ whole genome shotgun (WGS) entry which is preliminary data.</text>
</comment>
<evidence type="ECO:0000256" key="1">
    <source>
        <dbReference type="SAM" id="MobiDB-lite"/>
    </source>
</evidence>
<feature type="compositionally biased region" description="Pro residues" evidence="1">
    <location>
        <begin position="111"/>
        <end position="121"/>
    </location>
</feature>
<dbReference type="Proteomes" id="UP000661006">
    <property type="component" value="Unassembled WGS sequence"/>
</dbReference>
<evidence type="ECO:0000256" key="2">
    <source>
        <dbReference type="SAM" id="SignalP"/>
    </source>
</evidence>
<feature type="region of interest" description="Disordered" evidence="1">
    <location>
        <begin position="75"/>
        <end position="128"/>
    </location>
</feature>
<reference evidence="3" key="1">
    <citation type="submission" date="2020-04" db="EMBL/GenBank/DDBJ databases">
        <authorList>
            <person name="Sombolestani A."/>
        </authorList>
    </citation>
    <scope>NUCLEOTIDE SEQUENCE</scope>
    <source>
        <strain evidence="3">R71697</strain>
    </source>
</reference>